<accession>A0A5C3LF42</accession>
<dbReference type="Proteomes" id="UP000308652">
    <property type="component" value="Unassembled WGS sequence"/>
</dbReference>
<reference evidence="1 2" key="1">
    <citation type="journal article" date="2019" name="Nat. Ecol. Evol.">
        <title>Megaphylogeny resolves global patterns of mushroom evolution.</title>
        <authorList>
            <person name="Varga T."/>
            <person name="Krizsan K."/>
            <person name="Foldi C."/>
            <person name="Dima B."/>
            <person name="Sanchez-Garcia M."/>
            <person name="Sanchez-Ramirez S."/>
            <person name="Szollosi G.J."/>
            <person name="Szarkandi J.G."/>
            <person name="Papp V."/>
            <person name="Albert L."/>
            <person name="Andreopoulos W."/>
            <person name="Angelini C."/>
            <person name="Antonin V."/>
            <person name="Barry K.W."/>
            <person name="Bougher N.L."/>
            <person name="Buchanan P."/>
            <person name="Buyck B."/>
            <person name="Bense V."/>
            <person name="Catcheside P."/>
            <person name="Chovatia M."/>
            <person name="Cooper J."/>
            <person name="Damon W."/>
            <person name="Desjardin D."/>
            <person name="Finy P."/>
            <person name="Geml J."/>
            <person name="Haridas S."/>
            <person name="Hughes K."/>
            <person name="Justo A."/>
            <person name="Karasinski D."/>
            <person name="Kautmanova I."/>
            <person name="Kiss B."/>
            <person name="Kocsube S."/>
            <person name="Kotiranta H."/>
            <person name="LaButti K.M."/>
            <person name="Lechner B.E."/>
            <person name="Liimatainen K."/>
            <person name="Lipzen A."/>
            <person name="Lukacs Z."/>
            <person name="Mihaltcheva S."/>
            <person name="Morgado L.N."/>
            <person name="Niskanen T."/>
            <person name="Noordeloos M.E."/>
            <person name="Ohm R.A."/>
            <person name="Ortiz-Santana B."/>
            <person name="Ovrebo C."/>
            <person name="Racz N."/>
            <person name="Riley R."/>
            <person name="Savchenko A."/>
            <person name="Shiryaev A."/>
            <person name="Soop K."/>
            <person name="Spirin V."/>
            <person name="Szebenyi C."/>
            <person name="Tomsovsky M."/>
            <person name="Tulloss R.E."/>
            <person name="Uehling J."/>
            <person name="Grigoriev I.V."/>
            <person name="Vagvolgyi C."/>
            <person name="Papp T."/>
            <person name="Martin F.M."/>
            <person name="Miettinen O."/>
            <person name="Hibbett D.S."/>
            <person name="Nagy L.G."/>
        </authorList>
    </citation>
    <scope>NUCLEOTIDE SEQUENCE [LARGE SCALE GENOMIC DNA]</scope>
    <source>
        <strain evidence="1 2">CBS 166.37</strain>
    </source>
</reference>
<keyword evidence="2" id="KW-1185">Reference proteome</keyword>
<proteinExistence type="predicted"/>
<dbReference type="AlphaFoldDB" id="A0A5C3LF42"/>
<name>A0A5C3LF42_9AGAR</name>
<evidence type="ECO:0000313" key="1">
    <source>
        <dbReference type="EMBL" id="TFK31724.1"/>
    </source>
</evidence>
<organism evidence="1 2">
    <name type="scientific">Crucibulum laeve</name>
    <dbReference type="NCBI Taxonomy" id="68775"/>
    <lineage>
        <taxon>Eukaryota</taxon>
        <taxon>Fungi</taxon>
        <taxon>Dikarya</taxon>
        <taxon>Basidiomycota</taxon>
        <taxon>Agaricomycotina</taxon>
        <taxon>Agaricomycetes</taxon>
        <taxon>Agaricomycetidae</taxon>
        <taxon>Agaricales</taxon>
        <taxon>Agaricineae</taxon>
        <taxon>Nidulariaceae</taxon>
        <taxon>Crucibulum</taxon>
    </lineage>
</organism>
<evidence type="ECO:0000313" key="2">
    <source>
        <dbReference type="Proteomes" id="UP000308652"/>
    </source>
</evidence>
<dbReference type="OrthoDB" id="2836601at2759"/>
<sequence length="360" mass="40574">MSYLSKTQVLTYVDAVRLFSDNSIQEDFITAFQKLSLGMMTLLENFDAIARQLHTLDLQRLTVPLKPRWDSLRNDFAELLWQFRSNAGIISGRLKIFCTMVLPLVAQRSEGGSSRSRDEKFQVIQSYMNISADHANATTSLLDRALKFNAVLASFHTEFAKFASHRVQTGQKEMRDLSYKIIELQAHVQQICVLNRDIATSDVTHLMFNTLRMVSSSGRKSSRSRVSHQRLILNNDLAVIGTAYEQLDLRRNELAHAHYASQICHSKTEVLTSIQASLSTMTSEEILTFESGLSVFLSVWGRLRNDCTEILHWIRSSSGQSYPSVIASYMDGGNTLYGPIANALDGCIRGIDPSRFMSKT</sequence>
<protein>
    <submittedName>
        <fullName evidence="1">Uncharacterized protein</fullName>
    </submittedName>
</protein>
<gene>
    <name evidence="1" type="ORF">BDQ12DRAFT_92884</name>
</gene>
<dbReference type="EMBL" id="ML213714">
    <property type="protein sequence ID" value="TFK31724.1"/>
    <property type="molecule type" value="Genomic_DNA"/>
</dbReference>